<dbReference type="Pfam" id="PF02321">
    <property type="entry name" value="OEP"/>
    <property type="match status" value="1"/>
</dbReference>
<dbReference type="GO" id="GO:0015562">
    <property type="term" value="F:efflux transmembrane transporter activity"/>
    <property type="evidence" value="ECO:0007669"/>
    <property type="project" value="InterPro"/>
</dbReference>
<evidence type="ECO:0000256" key="2">
    <source>
        <dbReference type="SAM" id="Coils"/>
    </source>
</evidence>
<proteinExistence type="inferred from homology"/>
<sequence length="416" mass="47381">MTNYIVWAVVLLGTTVQAQDTLSVSLRQADSVFLQRNLLALAGRYQIEATQAQVIQARLLDNPTVNIELNAYNPALHRPLDVGAQGQKAFSIQQTILLAGKRNKRVAVATEQARLTELQFTDLLRTLRFELRSRFYDVYFTQNTLREYINQRARLTETIRAFERQYNRNNVALRELVRLKALLLQLNNDQLDLQNQLTEHQRDLRTLLQTTAVIRPLTSEADLNRYKTALPPLDQAVNAAFDNRPDLRGAETLVRQADANIALQKALATPDIRVGGLYDQNASYTPNYTAVTVSMDLPVLNKNQGNIRSARAQADYQRLVQRNSRVAVENEVQAALQRIQQTEAAYQAIDPSFSAQFDDLNLGVLRNFERGNLSLIEFVDLFETYLENVQQLNRLNADRINAYEQLNFTVGIDLFK</sequence>
<dbReference type="PANTHER" id="PTHR30203">
    <property type="entry name" value="OUTER MEMBRANE CATION EFFLUX PROTEIN"/>
    <property type="match status" value="1"/>
</dbReference>
<reference evidence="3 4" key="1">
    <citation type="submission" date="2020-03" db="EMBL/GenBank/DDBJ databases">
        <authorList>
            <person name="Kim M.K."/>
        </authorList>
    </citation>
    <scope>NUCLEOTIDE SEQUENCE [LARGE SCALE GENOMIC DNA]</scope>
    <source>
        <strain evidence="3 4">BT328</strain>
    </source>
</reference>
<dbReference type="KEGG" id="spib:G8759_32995"/>
<dbReference type="Gene3D" id="1.20.1600.10">
    <property type="entry name" value="Outer membrane efflux proteins (OEP)"/>
    <property type="match status" value="1"/>
</dbReference>
<dbReference type="PANTHER" id="PTHR30203:SF23">
    <property type="entry name" value="OUTER MEMBRANE EFFLUX PROTEIN"/>
    <property type="match status" value="1"/>
</dbReference>
<organism evidence="3 4">
    <name type="scientific">Spirosoma aureum</name>
    <dbReference type="NCBI Taxonomy" id="2692134"/>
    <lineage>
        <taxon>Bacteria</taxon>
        <taxon>Pseudomonadati</taxon>
        <taxon>Bacteroidota</taxon>
        <taxon>Cytophagia</taxon>
        <taxon>Cytophagales</taxon>
        <taxon>Cytophagaceae</taxon>
        <taxon>Spirosoma</taxon>
    </lineage>
</organism>
<dbReference type="SUPFAM" id="SSF56954">
    <property type="entry name" value="Outer membrane efflux proteins (OEP)"/>
    <property type="match status" value="1"/>
</dbReference>
<evidence type="ECO:0000256" key="1">
    <source>
        <dbReference type="ARBA" id="ARBA00007613"/>
    </source>
</evidence>
<feature type="coiled-coil region" evidence="2">
    <location>
        <begin position="145"/>
        <end position="203"/>
    </location>
</feature>
<dbReference type="AlphaFoldDB" id="A0A6G9AY47"/>
<dbReference type="RefSeq" id="WP_167217643.1">
    <property type="nucleotide sequence ID" value="NZ_CP050063.1"/>
</dbReference>
<protein>
    <submittedName>
        <fullName evidence="3">TolC family protein</fullName>
    </submittedName>
</protein>
<dbReference type="InterPro" id="IPR003423">
    <property type="entry name" value="OMP_efflux"/>
</dbReference>
<dbReference type="EMBL" id="CP050063">
    <property type="protein sequence ID" value="QIP17113.1"/>
    <property type="molecule type" value="Genomic_DNA"/>
</dbReference>
<accession>A0A6G9AY47</accession>
<dbReference type="Proteomes" id="UP000501802">
    <property type="component" value="Chromosome"/>
</dbReference>
<dbReference type="InterPro" id="IPR010131">
    <property type="entry name" value="MdtP/NodT-like"/>
</dbReference>
<keyword evidence="4" id="KW-1185">Reference proteome</keyword>
<comment type="similarity">
    <text evidence="1">Belongs to the outer membrane factor (OMF) (TC 1.B.17) family.</text>
</comment>
<gene>
    <name evidence="3" type="ORF">G8759_32995</name>
</gene>
<evidence type="ECO:0000313" key="4">
    <source>
        <dbReference type="Proteomes" id="UP000501802"/>
    </source>
</evidence>
<evidence type="ECO:0000313" key="3">
    <source>
        <dbReference type="EMBL" id="QIP17113.1"/>
    </source>
</evidence>
<keyword evidence="2" id="KW-0175">Coiled coil</keyword>
<name>A0A6G9AY47_9BACT</name>